<evidence type="ECO:0000259" key="7">
    <source>
        <dbReference type="PROSITE" id="PS50982"/>
    </source>
</evidence>
<dbReference type="Proteomes" id="UP000014500">
    <property type="component" value="Unassembled WGS sequence"/>
</dbReference>
<evidence type="ECO:0000256" key="4">
    <source>
        <dbReference type="ARBA" id="ARBA00023163"/>
    </source>
</evidence>
<reference evidence="8" key="2">
    <citation type="submission" date="2015-02" db="UniProtKB">
        <authorList>
            <consortium name="EnsemblMetazoa"/>
        </authorList>
    </citation>
    <scope>IDENTIFICATION</scope>
</reference>
<evidence type="ECO:0000256" key="3">
    <source>
        <dbReference type="ARBA" id="ARBA00023125"/>
    </source>
</evidence>
<dbReference type="Gene3D" id="3.30.890.10">
    <property type="entry name" value="Methyl-cpg-binding Protein 2, Chain A"/>
    <property type="match status" value="2"/>
</dbReference>
<dbReference type="PROSITE" id="PS50982">
    <property type="entry name" value="MBD"/>
    <property type="match status" value="2"/>
</dbReference>
<proteinExistence type="predicted"/>
<feature type="region of interest" description="Disordered" evidence="6">
    <location>
        <begin position="31"/>
        <end position="113"/>
    </location>
</feature>
<feature type="domain" description="MBD" evidence="7">
    <location>
        <begin position="102"/>
        <end position="179"/>
    </location>
</feature>
<organism evidence="8 9">
    <name type="scientific">Strigamia maritima</name>
    <name type="common">European centipede</name>
    <name type="synonym">Geophilus maritimus</name>
    <dbReference type="NCBI Taxonomy" id="126957"/>
    <lineage>
        <taxon>Eukaryota</taxon>
        <taxon>Metazoa</taxon>
        <taxon>Ecdysozoa</taxon>
        <taxon>Arthropoda</taxon>
        <taxon>Myriapoda</taxon>
        <taxon>Chilopoda</taxon>
        <taxon>Pleurostigmophora</taxon>
        <taxon>Geophilomorpha</taxon>
        <taxon>Linotaeniidae</taxon>
        <taxon>Strigamia</taxon>
    </lineage>
</organism>
<comment type="subcellular location">
    <subcellularLocation>
        <location evidence="1">Nucleus</location>
    </subcellularLocation>
</comment>
<dbReference type="PANTHER" id="PTHR12396">
    <property type="entry name" value="METHYL-CPG BINDING PROTEIN, MBD"/>
    <property type="match status" value="1"/>
</dbReference>
<evidence type="ECO:0000256" key="2">
    <source>
        <dbReference type="ARBA" id="ARBA00023015"/>
    </source>
</evidence>
<name>T1IJT7_STRMM</name>
<dbReference type="AlphaFoldDB" id="T1IJT7"/>
<dbReference type="GO" id="GO:0008327">
    <property type="term" value="F:methyl-CpG binding"/>
    <property type="evidence" value="ECO:0007669"/>
    <property type="project" value="TreeGrafter"/>
</dbReference>
<evidence type="ECO:0000313" key="8">
    <source>
        <dbReference type="EnsemblMetazoa" id="SMAR001164-PA"/>
    </source>
</evidence>
<dbReference type="SMART" id="SM00391">
    <property type="entry name" value="MBD"/>
    <property type="match status" value="2"/>
</dbReference>
<dbReference type="GO" id="GO:0000122">
    <property type="term" value="P:negative regulation of transcription by RNA polymerase II"/>
    <property type="evidence" value="ECO:0007669"/>
    <property type="project" value="TreeGrafter"/>
</dbReference>
<evidence type="ECO:0000256" key="5">
    <source>
        <dbReference type="ARBA" id="ARBA00023242"/>
    </source>
</evidence>
<dbReference type="SUPFAM" id="SSF54171">
    <property type="entry name" value="DNA-binding domain"/>
    <property type="match status" value="2"/>
</dbReference>
<evidence type="ECO:0000313" key="9">
    <source>
        <dbReference type="Proteomes" id="UP000014500"/>
    </source>
</evidence>
<reference evidence="9" key="1">
    <citation type="submission" date="2011-05" db="EMBL/GenBank/DDBJ databases">
        <authorList>
            <person name="Richards S.R."/>
            <person name="Qu J."/>
            <person name="Jiang H."/>
            <person name="Jhangiani S.N."/>
            <person name="Agravi P."/>
            <person name="Goodspeed R."/>
            <person name="Gross S."/>
            <person name="Mandapat C."/>
            <person name="Jackson L."/>
            <person name="Mathew T."/>
            <person name="Pu L."/>
            <person name="Thornton R."/>
            <person name="Saada N."/>
            <person name="Wilczek-Boney K.B."/>
            <person name="Lee S."/>
            <person name="Kovar C."/>
            <person name="Wu Y."/>
            <person name="Scherer S.E."/>
            <person name="Worley K.C."/>
            <person name="Muzny D.M."/>
            <person name="Gibbs R."/>
        </authorList>
    </citation>
    <scope>NUCLEOTIDE SEQUENCE</scope>
    <source>
        <strain evidence="9">Brora</strain>
    </source>
</reference>
<dbReference type="CDD" id="cd00122">
    <property type="entry name" value="MBD"/>
    <property type="match status" value="1"/>
</dbReference>
<accession>T1IJT7</accession>
<dbReference type="Pfam" id="PF01429">
    <property type="entry name" value="MBD"/>
    <property type="match status" value="2"/>
</dbReference>
<dbReference type="GO" id="GO:0005654">
    <property type="term" value="C:nucleoplasm"/>
    <property type="evidence" value="ECO:0007669"/>
    <property type="project" value="UniProtKB-ARBA"/>
</dbReference>
<dbReference type="EMBL" id="JH430345">
    <property type="status" value="NOT_ANNOTATED_CDS"/>
    <property type="molecule type" value="Genomic_DNA"/>
</dbReference>
<dbReference type="InterPro" id="IPR016177">
    <property type="entry name" value="DNA-bd_dom_sf"/>
</dbReference>
<evidence type="ECO:0000256" key="1">
    <source>
        <dbReference type="ARBA" id="ARBA00004123"/>
    </source>
</evidence>
<feature type="domain" description="MBD" evidence="7">
    <location>
        <begin position="180"/>
        <end position="253"/>
    </location>
</feature>
<dbReference type="STRING" id="126957.T1IJT7"/>
<dbReference type="EnsemblMetazoa" id="SMAR001164-RA">
    <property type="protein sequence ID" value="SMAR001164-PA"/>
    <property type="gene ID" value="SMAR001164"/>
</dbReference>
<feature type="compositionally biased region" description="Pro residues" evidence="6">
    <location>
        <begin position="56"/>
        <end position="68"/>
    </location>
</feature>
<dbReference type="GO" id="GO:0006346">
    <property type="term" value="P:DNA methylation-dependent constitutive heterochromatin formation"/>
    <property type="evidence" value="ECO:0007669"/>
    <property type="project" value="TreeGrafter"/>
</dbReference>
<keyword evidence="2" id="KW-0805">Transcription regulation</keyword>
<keyword evidence="4" id="KW-0804">Transcription</keyword>
<dbReference type="PANTHER" id="PTHR12396:SF0">
    <property type="entry name" value="METHYL-CPG BINDING DOMAIN PROTEIN-LIKE, ISOFORM C"/>
    <property type="match status" value="1"/>
</dbReference>
<keyword evidence="9" id="KW-1185">Reference proteome</keyword>
<dbReference type="InterPro" id="IPR001739">
    <property type="entry name" value="Methyl_CpG_DNA-bd"/>
</dbReference>
<dbReference type="PhylomeDB" id="T1IJT7"/>
<sequence length="348" mass="39547">MAIQSSETSKLESHAVSVNMWHQRFAHMYTKDGRESHYNPSVESSDDSDDDSSPNQPQPLTPVRPAPKAPQRRPNVQEIPPYVSSRRKPVSVSTTPLKPTSSKGFNRAPIPNKPGWERVEVQRQSGATKGKWDIYFYAPGCKIPLRSRPELRDYCEQALTEMVMMWLRPQETDIDADSDPECYTVRNLFIPKGWERKEVERVGGASAGYSDVYYYSPDGTKLKSRPEVQLYCTLQKPQLSIQTRDYNLSRAFSFLPRFSQDGACEVLLPINKLFYMFGPLSAAAESLYAAEEVRKVTSPVPRRSARIEVHVRQPEAARPTCGWNLARIPYIVPQQSTIRCTFGFHLIA</sequence>
<keyword evidence="3" id="KW-0238">DNA-binding</keyword>
<keyword evidence="5" id="KW-0539">Nucleus</keyword>
<dbReference type="HOGENOM" id="CLU_798291_0_0_1"/>
<feature type="compositionally biased region" description="Polar residues" evidence="6">
    <location>
        <begin position="91"/>
        <end position="104"/>
    </location>
</feature>
<evidence type="ECO:0000256" key="6">
    <source>
        <dbReference type="SAM" id="MobiDB-lite"/>
    </source>
</evidence>
<protein>
    <recommendedName>
        <fullName evidence="7">MBD domain-containing protein</fullName>
    </recommendedName>
</protein>